<keyword evidence="3" id="KW-1185">Reference proteome</keyword>
<name>A0AAD8N9P9_9APIA</name>
<dbReference type="Proteomes" id="UP001237642">
    <property type="component" value="Unassembled WGS sequence"/>
</dbReference>
<evidence type="ECO:0000313" key="2">
    <source>
        <dbReference type="EMBL" id="KAK1401944.1"/>
    </source>
</evidence>
<reference evidence="2" key="2">
    <citation type="submission" date="2023-05" db="EMBL/GenBank/DDBJ databases">
        <authorList>
            <person name="Schelkunov M.I."/>
        </authorList>
    </citation>
    <scope>NUCLEOTIDE SEQUENCE</scope>
    <source>
        <strain evidence="2">Hsosn_3</strain>
        <tissue evidence="2">Leaf</tissue>
    </source>
</reference>
<feature type="compositionally biased region" description="Polar residues" evidence="1">
    <location>
        <begin position="264"/>
        <end position="286"/>
    </location>
</feature>
<proteinExistence type="predicted"/>
<feature type="compositionally biased region" description="Low complexity" evidence="1">
    <location>
        <begin position="248"/>
        <end position="263"/>
    </location>
</feature>
<dbReference type="EMBL" id="JAUIZM010000001">
    <property type="protein sequence ID" value="KAK1401944.1"/>
    <property type="molecule type" value="Genomic_DNA"/>
</dbReference>
<reference evidence="2" key="1">
    <citation type="submission" date="2023-02" db="EMBL/GenBank/DDBJ databases">
        <title>Genome of toxic invasive species Heracleum sosnowskyi carries increased number of genes despite the absence of recent whole-genome duplications.</title>
        <authorList>
            <person name="Schelkunov M."/>
            <person name="Shtratnikova V."/>
            <person name="Makarenko M."/>
            <person name="Klepikova A."/>
            <person name="Omelchenko D."/>
            <person name="Novikova G."/>
            <person name="Obukhova E."/>
            <person name="Bogdanov V."/>
            <person name="Penin A."/>
            <person name="Logacheva M."/>
        </authorList>
    </citation>
    <scope>NUCLEOTIDE SEQUENCE</scope>
    <source>
        <strain evidence="2">Hsosn_3</strain>
        <tissue evidence="2">Leaf</tissue>
    </source>
</reference>
<dbReference type="AlphaFoldDB" id="A0AAD8N9P9"/>
<protein>
    <submittedName>
        <fullName evidence="2">Uncharacterized protein</fullName>
    </submittedName>
</protein>
<organism evidence="2 3">
    <name type="scientific">Heracleum sosnowskyi</name>
    <dbReference type="NCBI Taxonomy" id="360622"/>
    <lineage>
        <taxon>Eukaryota</taxon>
        <taxon>Viridiplantae</taxon>
        <taxon>Streptophyta</taxon>
        <taxon>Embryophyta</taxon>
        <taxon>Tracheophyta</taxon>
        <taxon>Spermatophyta</taxon>
        <taxon>Magnoliopsida</taxon>
        <taxon>eudicotyledons</taxon>
        <taxon>Gunneridae</taxon>
        <taxon>Pentapetalae</taxon>
        <taxon>asterids</taxon>
        <taxon>campanulids</taxon>
        <taxon>Apiales</taxon>
        <taxon>Apiaceae</taxon>
        <taxon>Apioideae</taxon>
        <taxon>apioid superclade</taxon>
        <taxon>Tordylieae</taxon>
        <taxon>Tordyliinae</taxon>
        <taxon>Heracleum</taxon>
    </lineage>
</organism>
<feature type="region of interest" description="Disordered" evidence="1">
    <location>
        <begin position="161"/>
        <end position="184"/>
    </location>
</feature>
<gene>
    <name evidence="2" type="ORF">POM88_001549</name>
</gene>
<accession>A0AAD8N9P9</accession>
<evidence type="ECO:0000313" key="3">
    <source>
        <dbReference type="Proteomes" id="UP001237642"/>
    </source>
</evidence>
<comment type="caution">
    <text evidence="2">The sequence shown here is derived from an EMBL/GenBank/DDBJ whole genome shotgun (WGS) entry which is preliminary data.</text>
</comment>
<feature type="region of interest" description="Disordered" evidence="1">
    <location>
        <begin position="248"/>
        <end position="286"/>
    </location>
</feature>
<evidence type="ECO:0000256" key="1">
    <source>
        <dbReference type="SAM" id="MobiDB-lite"/>
    </source>
</evidence>
<sequence>MDDGLACPPLEDFDLDFNFNETYKLDGFFDDLLFEDESQEGSIDVGAHCLETNLGEAADRQVMHEEKSNAGTNQVVGGIKKRTYKVTLVNKKSNHCYGNFGKGKELKLNLDKKRKIMQDDYDLRFEATTHNLRASYDRLREAKQQKRIQVIDFRKVVMEQPRNSPDQYHSSEITASLDSTDQTRNADGGDWQEEIIQMSTNLFYYNSHCCSKKRTRNLRSLKLLRMQSRNLQGSGVTMQQNVALANLQNNPSSPLSRLSSTQSCMMNSLQPSSSLGPGQSDSVNSVQQVATGPLQQNPMSVPQQAYVDLISSQSGMNCPQANLNFRSSI</sequence>